<dbReference type="InterPro" id="IPR036063">
    <property type="entry name" value="Smr_dom_sf"/>
</dbReference>
<dbReference type="Proteomes" id="UP000765845">
    <property type="component" value="Unassembled WGS sequence"/>
</dbReference>
<proteinExistence type="predicted"/>
<protein>
    <submittedName>
        <fullName evidence="3">DNA endonuclease SmrA</fullName>
    </submittedName>
</protein>
<evidence type="ECO:0000313" key="3">
    <source>
        <dbReference type="EMBL" id="NKI18934.1"/>
    </source>
</evidence>
<feature type="domain" description="Smr" evidence="2">
    <location>
        <begin position="93"/>
        <end position="174"/>
    </location>
</feature>
<evidence type="ECO:0000313" key="4">
    <source>
        <dbReference type="Proteomes" id="UP000765845"/>
    </source>
</evidence>
<dbReference type="PANTHER" id="PTHR35562">
    <property type="entry name" value="DNA ENDONUCLEASE SMRA-RELATED"/>
    <property type="match status" value="1"/>
</dbReference>
<feature type="region of interest" description="Disordered" evidence="1">
    <location>
        <begin position="175"/>
        <end position="195"/>
    </location>
</feature>
<keyword evidence="3" id="KW-0378">Hydrolase</keyword>
<dbReference type="PANTHER" id="PTHR35562:SF2">
    <property type="entry name" value="DNA ENDONUCLEASE SMRA-RELATED"/>
    <property type="match status" value="1"/>
</dbReference>
<dbReference type="Gene3D" id="3.30.1370.110">
    <property type="match status" value="1"/>
</dbReference>
<feature type="compositionally biased region" description="Basic and acidic residues" evidence="1">
    <location>
        <begin position="179"/>
        <end position="195"/>
    </location>
</feature>
<keyword evidence="3" id="KW-0540">Nuclease</keyword>
<dbReference type="SMART" id="SM00463">
    <property type="entry name" value="SMR"/>
    <property type="match status" value="1"/>
</dbReference>
<accession>A0ABX1GI83</accession>
<dbReference type="GO" id="GO:0004519">
    <property type="term" value="F:endonuclease activity"/>
    <property type="evidence" value="ECO:0007669"/>
    <property type="project" value="UniProtKB-KW"/>
</dbReference>
<dbReference type="NCBIfam" id="NF033154">
    <property type="entry name" value="endonuc_SmrA"/>
    <property type="match status" value="1"/>
</dbReference>
<dbReference type="PROSITE" id="PS50828">
    <property type="entry name" value="SMR"/>
    <property type="match status" value="1"/>
</dbReference>
<dbReference type="InterPro" id="IPR002625">
    <property type="entry name" value="Smr_dom"/>
</dbReference>
<evidence type="ECO:0000259" key="2">
    <source>
        <dbReference type="PROSITE" id="PS50828"/>
    </source>
</evidence>
<dbReference type="InterPro" id="IPR047688">
    <property type="entry name" value="Endonuc_SmrA"/>
</dbReference>
<comment type="caution">
    <text evidence="3">The sequence shown here is derived from an EMBL/GenBank/DDBJ whole genome shotgun (WGS) entry which is preliminary data.</text>
</comment>
<keyword evidence="3" id="KW-0255">Endonuclease</keyword>
<dbReference type="Pfam" id="PF01713">
    <property type="entry name" value="Smr"/>
    <property type="match status" value="1"/>
</dbReference>
<sequence>MSDDDALFAAEMQGVQRLPQEERVALQKVSTSPWAIAARRQAATASRAPRNFLSTAEIPFLDPYYVLEYRREGVQHGVFRKLKQGRYDIEARLDLHKVTVEMARVQVFEFIREAMRLDLRTLIIVHGRGHHNQSGAAVLKSYINLWLPEMEEVQAFCSAQPQHGGAGAAYVLLRKSERKKQENRDRLSRGRTESR</sequence>
<evidence type="ECO:0000256" key="1">
    <source>
        <dbReference type="SAM" id="MobiDB-lite"/>
    </source>
</evidence>
<reference evidence="3 4" key="1">
    <citation type="submission" date="2020-04" db="EMBL/GenBank/DDBJ databases">
        <authorList>
            <person name="Yoon J."/>
        </authorList>
    </citation>
    <scope>NUCLEOTIDE SEQUENCE [LARGE SCALE GENOMIC DNA]</scope>
    <source>
        <strain evidence="3 4">KMU-166</strain>
    </source>
</reference>
<keyword evidence="4" id="KW-1185">Reference proteome</keyword>
<dbReference type="RefSeq" id="WP_168451451.1">
    <property type="nucleotide sequence ID" value="NZ_JAAWWK010000006.1"/>
</dbReference>
<dbReference type="EMBL" id="JAAWWK010000006">
    <property type="protein sequence ID" value="NKI18934.1"/>
    <property type="molecule type" value="Genomic_DNA"/>
</dbReference>
<dbReference type="SUPFAM" id="SSF160443">
    <property type="entry name" value="SMR domain-like"/>
    <property type="match status" value="1"/>
</dbReference>
<organism evidence="3 4">
    <name type="scientific">Spongiibacter thalassae</name>
    <dbReference type="NCBI Taxonomy" id="2721624"/>
    <lineage>
        <taxon>Bacteria</taxon>
        <taxon>Pseudomonadati</taxon>
        <taxon>Pseudomonadota</taxon>
        <taxon>Gammaproteobacteria</taxon>
        <taxon>Cellvibrionales</taxon>
        <taxon>Spongiibacteraceae</taxon>
        <taxon>Spongiibacter</taxon>
    </lineage>
</organism>
<name>A0ABX1GI83_9GAMM</name>
<gene>
    <name evidence="3" type="primary">smrA</name>
    <name evidence="3" type="ORF">HCU74_16110</name>
</gene>